<dbReference type="GO" id="GO:0046872">
    <property type="term" value="F:metal ion binding"/>
    <property type="evidence" value="ECO:0007669"/>
    <property type="project" value="UniProtKB-KW"/>
</dbReference>
<dbReference type="GO" id="GO:0008033">
    <property type="term" value="P:tRNA processing"/>
    <property type="evidence" value="ECO:0007669"/>
    <property type="project" value="UniProtKB-KW"/>
</dbReference>
<evidence type="ECO:0000256" key="1">
    <source>
        <dbReference type="ARBA" id="ARBA00022679"/>
    </source>
</evidence>
<keyword evidence="6" id="KW-0067">ATP-binding</keyword>
<dbReference type="InterPro" id="IPR050124">
    <property type="entry name" value="tRNA_CCA-adding_enzyme"/>
</dbReference>
<protein>
    <submittedName>
        <fullName evidence="12">Multifunctional CCA protein</fullName>
    </submittedName>
</protein>
<dbReference type="RefSeq" id="WP_146954360.1">
    <property type="nucleotide sequence ID" value="NZ_BAABBJ010000016.1"/>
</dbReference>
<keyword evidence="4" id="KW-0479">Metal-binding</keyword>
<evidence type="ECO:0000259" key="10">
    <source>
        <dbReference type="Pfam" id="PF01743"/>
    </source>
</evidence>
<evidence type="ECO:0000256" key="5">
    <source>
        <dbReference type="ARBA" id="ARBA00022741"/>
    </source>
</evidence>
<dbReference type="Gene3D" id="3.30.460.10">
    <property type="entry name" value="Beta Polymerase, domain 2"/>
    <property type="match status" value="1"/>
</dbReference>
<evidence type="ECO:0000256" key="2">
    <source>
        <dbReference type="ARBA" id="ARBA00022694"/>
    </source>
</evidence>
<feature type="domain" description="HD" evidence="11">
    <location>
        <begin position="266"/>
        <end position="359"/>
    </location>
</feature>
<evidence type="ECO:0000256" key="4">
    <source>
        <dbReference type="ARBA" id="ARBA00022723"/>
    </source>
</evidence>
<keyword evidence="7" id="KW-0460">Magnesium</keyword>
<keyword evidence="1 9" id="KW-0808">Transferase</keyword>
<gene>
    <name evidence="12" type="primary">cca</name>
    <name evidence="12" type="ORF">CSO01_33030</name>
</gene>
<dbReference type="Gene3D" id="1.10.3090.10">
    <property type="entry name" value="cca-adding enzyme, domain 2"/>
    <property type="match status" value="1"/>
</dbReference>
<organism evidence="12 13">
    <name type="scientific">Cellulomonas soli</name>
    <dbReference type="NCBI Taxonomy" id="931535"/>
    <lineage>
        <taxon>Bacteria</taxon>
        <taxon>Bacillati</taxon>
        <taxon>Actinomycetota</taxon>
        <taxon>Actinomycetes</taxon>
        <taxon>Micrococcales</taxon>
        <taxon>Cellulomonadaceae</taxon>
        <taxon>Cellulomonas</taxon>
    </lineage>
</organism>
<dbReference type="PANTHER" id="PTHR47545">
    <property type="entry name" value="MULTIFUNCTIONAL CCA PROTEIN"/>
    <property type="match status" value="1"/>
</dbReference>
<dbReference type="InterPro" id="IPR002646">
    <property type="entry name" value="PolA_pol_head_dom"/>
</dbReference>
<accession>A0A512PH87</accession>
<dbReference type="SUPFAM" id="SSF81301">
    <property type="entry name" value="Nucleotidyltransferase"/>
    <property type="match status" value="1"/>
</dbReference>
<dbReference type="GO" id="GO:0003723">
    <property type="term" value="F:RNA binding"/>
    <property type="evidence" value="ECO:0007669"/>
    <property type="project" value="UniProtKB-KW"/>
</dbReference>
<keyword evidence="5" id="KW-0547">Nucleotide-binding</keyword>
<dbReference type="OrthoDB" id="9805698at2"/>
<evidence type="ECO:0000256" key="3">
    <source>
        <dbReference type="ARBA" id="ARBA00022695"/>
    </source>
</evidence>
<reference evidence="12 13" key="1">
    <citation type="submission" date="2019-07" db="EMBL/GenBank/DDBJ databases">
        <title>Whole genome shotgun sequence of Cellulomonas soli NBRC 109434.</title>
        <authorList>
            <person name="Hosoyama A."/>
            <person name="Uohara A."/>
            <person name="Ohji S."/>
            <person name="Ichikawa N."/>
        </authorList>
    </citation>
    <scope>NUCLEOTIDE SEQUENCE [LARGE SCALE GENOMIC DNA]</scope>
    <source>
        <strain evidence="12 13">NBRC 109434</strain>
    </source>
</reference>
<evidence type="ECO:0000256" key="7">
    <source>
        <dbReference type="ARBA" id="ARBA00022842"/>
    </source>
</evidence>
<dbReference type="CDD" id="cd00077">
    <property type="entry name" value="HDc"/>
    <property type="match status" value="1"/>
</dbReference>
<evidence type="ECO:0000313" key="13">
    <source>
        <dbReference type="Proteomes" id="UP000321798"/>
    </source>
</evidence>
<dbReference type="AlphaFoldDB" id="A0A512PH87"/>
<dbReference type="Pfam" id="PF01743">
    <property type="entry name" value="PolyA_pol"/>
    <property type="match status" value="1"/>
</dbReference>
<dbReference type="GO" id="GO:0005524">
    <property type="term" value="F:ATP binding"/>
    <property type="evidence" value="ECO:0007669"/>
    <property type="project" value="UniProtKB-KW"/>
</dbReference>
<comment type="similarity">
    <text evidence="9">Belongs to the tRNA nucleotidyltransferase/poly(A) polymerase family.</text>
</comment>
<dbReference type="EMBL" id="BKAL01000014">
    <property type="protein sequence ID" value="GEP70588.1"/>
    <property type="molecule type" value="Genomic_DNA"/>
</dbReference>
<dbReference type="GO" id="GO:0016779">
    <property type="term" value="F:nucleotidyltransferase activity"/>
    <property type="evidence" value="ECO:0007669"/>
    <property type="project" value="UniProtKB-KW"/>
</dbReference>
<dbReference type="InterPro" id="IPR006674">
    <property type="entry name" value="HD_domain"/>
</dbReference>
<dbReference type="SUPFAM" id="SSF81891">
    <property type="entry name" value="Poly A polymerase C-terminal region-like"/>
    <property type="match status" value="1"/>
</dbReference>
<keyword evidence="3" id="KW-0548">Nucleotidyltransferase</keyword>
<proteinExistence type="inferred from homology"/>
<keyword evidence="8 9" id="KW-0694">RNA-binding</keyword>
<dbReference type="PANTHER" id="PTHR47545:SF1">
    <property type="entry name" value="MULTIFUNCTIONAL CCA PROTEIN"/>
    <property type="match status" value="1"/>
</dbReference>
<feature type="domain" description="Poly A polymerase head" evidence="10">
    <location>
        <begin position="38"/>
        <end position="163"/>
    </location>
</feature>
<keyword evidence="2" id="KW-0819">tRNA processing</keyword>
<name>A0A512PH87_9CELL</name>
<sequence>MTDSRGLETRHHRPGLLALSPTTKQLLGAVEHAGGHPYLVGGCVRDAILTPGTRPKDVDIEVYGLEPDRLVHELRRFGYVDEVGARFTVLKLRTGGEDLDIALPRRTVRTEQGHEVVADPYAPLVEASGRRDFTVNALMLDPVTDEVVDCWDGLGDLRSGVLRHTTSSFAEDPLRVLRGAQLAARFDLTMAPETVELSRSLTDEHATIARERIWGEWHKTVTRGVRPSRALRVLAQTGWEGHYPQLAVLHGVRQDPGWHPEGDVHTHIGLAADKACEVADRERLTGDDRAVVVLASMLHDVGKHTHTRIRVRQDGQEHISSAGHAGAGVEPARAFLRSIGAPRHLRDRVLPLIREHMAATGNDDPSPAAVRRLARRLQPATMQEWAMVVESDKGGRGVGSVPGGTERWMELARRLGTERAPVRGLLRGAHLIAAGMEPGPEFAPILREAQAAQDDGEITDEAGAVAWLAGRIASGTVPGGRAAVGRP</sequence>
<dbReference type="InterPro" id="IPR003607">
    <property type="entry name" value="HD/PDEase_dom"/>
</dbReference>
<evidence type="ECO:0000256" key="6">
    <source>
        <dbReference type="ARBA" id="ARBA00022840"/>
    </source>
</evidence>
<dbReference type="Pfam" id="PF01966">
    <property type="entry name" value="HD"/>
    <property type="match status" value="1"/>
</dbReference>
<dbReference type="Proteomes" id="UP000321798">
    <property type="component" value="Unassembled WGS sequence"/>
</dbReference>
<evidence type="ECO:0000259" key="11">
    <source>
        <dbReference type="Pfam" id="PF01966"/>
    </source>
</evidence>
<evidence type="ECO:0000256" key="8">
    <source>
        <dbReference type="ARBA" id="ARBA00022884"/>
    </source>
</evidence>
<evidence type="ECO:0000256" key="9">
    <source>
        <dbReference type="RuleBase" id="RU003953"/>
    </source>
</evidence>
<keyword evidence="13" id="KW-1185">Reference proteome</keyword>
<comment type="caution">
    <text evidence="12">The sequence shown here is derived from an EMBL/GenBank/DDBJ whole genome shotgun (WGS) entry which is preliminary data.</text>
</comment>
<evidence type="ECO:0000313" key="12">
    <source>
        <dbReference type="EMBL" id="GEP70588.1"/>
    </source>
</evidence>
<dbReference type="InterPro" id="IPR043519">
    <property type="entry name" value="NT_sf"/>
</dbReference>